<feature type="region of interest" description="Disordered" evidence="11">
    <location>
        <begin position="771"/>
        <end position="844"/>
    </location>
</feature>
<keyword evidence="10" id="KW-0175">Coiled coil</keyword>
<dbReference type="InterPro" id="IPR035892">
    <property type="entry name" value="C2_domain_sf"/>
</dbReference>
<dbReference type="SMART" id="SM00239">
    <property type="entry name" value="C2"/>
    <property type="match status" value="2"/>
</dbReference>
<dbReference type="InterPro" id="IPR054386">
    <property type="entry name" value="RIM_Znf"/>
</dbReference>
<comment type="caution">
    <text evidence="16">The sequence shown here is derived from an EMBL/GenBank/DDBJ whole genome shotgun (WGS) entry which is preliminary data.</text>
</comment>
<feature type="domain" description="PDZ" evidence="13">
    <location>
        <begin position="673"/>
        <end position="768"/>
    </location>
</feature>
<dbReference type="InterPro" id="IPR017455">
    <property type="entry name" value="Znf_FYVE-rel"/>
</dbReference>
<feature type="region of interest" description="Disordered" evidence="11">
    <location>
        <begin position="1031"/>
        <end position="1263"/>
    </location>
</feature>
<dbReference type="SMART" id="SM00228">
    <property type="entry name" value="PDZ"/>
    <property type="match status" value="1"/>
</dbReference>
<feature type="compositionally biased region" description="Low complexity" evidence="11">
    <location>
        <begin position="1323"/>
        <end position="1336"/>
    </location>
</feature>
<feature type="compositionally biased region" description="Low complexity" evidence="11">
    <location>
        <begin position="798"/>
        <end position="808"/>
    </location>
</feature>
<feature type="compositionally biased region" description="Low complexity" evidence="11">
    <location>
        <begin position="1425"/>
        <end position="1438"/>
    </location>
</feature>
<dbReference type="GO" id="GO:0042734">
    <property type="term" value="C:presynaptic membrane"/>
    <property type="evidence" value="ECO:0007669"/>
    <property type="project" value="TreeGrafter"/>
</dbReference>
<feature type="compositionally biased region" description="Polar residues" evidence="11">
    <location>
        <begin position="574"/>
        <end position="583"/>
    </location>
</feature>
<feature type="domain" description="C2" evidence="12">
    <location>
        <begin position="848"/>
        <end position="969"/>
    </location>
</feature>
<feature type="region of interest" description="Disordered" evidence="11">
    <location>
        <begin position="979"/>
        <end position="1019"/>
    </location>
</feature>
<feature type="region of interest" description="Disordered" evidence="11">
    <location>
        <begin position="1364"/>
        <end position="1383"/>
    </location>
</feature>
<keyword evidence="2" id="KW-0479">Metal-binding</keyword>
<dbReference type="InterPro" id="IPR036034">
    <property type="entry name" value="PDZ_sf"/>
</dbReference>
<dbReference type="FunFam" id="2.60.40.150:FF:000003">
    <property type="entry name" value="Regulating synaptic membrane exocytosis protein 2"/>
    <property type="match status" value="1"/>
</dbReference>
<dbReference type="GO" id="GO:0048167">
    <property type="term" value="P:regulation of synaptic plasticity"/>
    <property type="evidence" value="ECO:0007669"/>
    <property type="project" value="TreeGrafter"/>
</dbReference>
<evidence type="ECO:0000259" key="13">
    <source>
        <dbReference type="PROSITE" id="PS50106"/>
    </source>
</evidence>
<dbReference type="OrthoDB" id="420032at2759"/>
<evidence type="ECO:0000256" key="6">
    <source>
        <dbReference type="ARBA" id="ARBA00022833"/>
    </source>
</evidence>
<keyword evidence="3" id="KW-0677">Repeat</keyword>
<feature type="domain" description="RabBD" evidence="15">
    <location>
        <begin position="27"/>
        <end position="153"/>
    </location>
</feature>
<evidence type="ECO:0000313" key="17">
    <source>
        <dbReference type="Proteomes" id="UP001152320"/>
    </source>
</evidence>
<keyword evidence="17" id="KW-1185">Reference proteome</keyword>
<dbReference type="EMBL" id="JAIZAY010000022">
    <property type="protein sequence ID" value="KAJ8020316.1"/>
    <property type="molecule type" value="Genomic_DNA"/>
</dbReference>
<dbReference type="InterPro" id="IPR010911">
    <property type="entry name" value="Rab_BD"/>
</dbReference>
<dbReference type="FunFam" id="2.30.42.10:FF:000003">
    <property type="entry name" value="Regulating synaptic membrane exocytosis protein 1, putative"/>
    <property type="match status" value="1"/>
</dbReference>
<evidence type="ECO:0000256" key="3">
    <source>
        <dbReference type="ARBA" id="ARBA00022737"/>
    </source>
</evidence>
<evidence type="ECO:0000256" key="1">
    <source>
        <dbReference type="ARBA" id="ARBA00022553"/>
    </source>
</evidence>
<feature type="compositionally biased region" description="Basic and acidic residues" evidence="11">
    <location>
        <begin position="564"/>
        <end position="573"/>
    </location>
</feature>
<evidence type="ECO:0000256" key="10">
    <source>
        <dbReference type="SAM" id="Coils"/>
    </source>
</evidence>
<dbReference type="GO" id="GO:0030154">
    <property type="term" value="P:cell differentiation"/>
    <property type="evidence" value="ECO:0007669"/>
    <property type="project" value="UniProtKB-KW"/>
</dbReference>
<feature type="compositionally biased region" description="Low complexity" evidence="11">
    <location>
        <begin position="552"/>
        <end position="563"/>
    </location>
</feature>
<evidence type="ECO:0000259" key="12">
    <source>
        <dbReference type="PROSITE" id="PS50004"/>
    </source>
</evidence>
<feature type="compositionally biased region" description="Polar residues" evidence="11">
    <location>
        <begin position="1373"/>
        <end position="1383"/>
    </location>
</feature>
<dbReference type="GO" id="GO:0048791">
    <property type="term" value="P:calcium ion-regulated exocytosis of neurotransmitter"/>
    <property type="evidence" value="ECO:0007669"/>
    <property type="project" value="TreeGrafter"/>
</dbReference>
<sequence>MAATRQNKAMKPPSSSPTASEVPPPPELDLSHLTEEEREQIQAVLQRQKQEEDKEARIFEALKEEISKAEETVKAKCEETKQTSTQNGAICEICHKTKFADGVGHSCSYCGLKSCARCGGRVTLRSSKVLWVCKLCRKKQELLTKTGKWYHGSHATPEKLPLDQIPPAPRSQPTTPGQGGPSERPSQGRRGSDRERDRERFDSQGRGPQRSNSSHVPLTRQLSKSEDDRNLHRPQSREGLHHSPTRGSRHDLSREQRDIREPRGEGREGPRGEGREGRELRDPRDIRERDPQYHSSARDYERSRERGRYRDRPPERDRSGSGDRYAVSDRPERSSNYAGRGRPSRAEHERFSDRERDRRFSEQEHTLDRYEEERFRQRFPDRDFEERFYIEDPDRQYEKQPVSRTSSGRSLDRQRRFDDQSEFSNQYPDASLRTSRDSLSRREGARTPSDLREYEGRERRNHREFDRAIVERGHSPSREKDVHSNENGTQSVQYKKQSMQQGNHFQGSPTKKPRAVNQRHAGDSLPDSRETHDSYITPSTEPLNRHHLDPSTAAATKVTTNNKQESRKNESMIRNDSLSSDQSECVRPPPPKPHKGKVMRKRRDYSLSSSEEEIRSTPDYTSADEGEVESGSISERGEPDNWDERTPSRVHASLSLNPVTWQRDVQNGCLIGRMVLRKNPVEAGTPQDSSAILGLKVVGGKRKEAGNLGAFISRVKRGSIADTVGHLRQGDEVLSWNGHDLQGKDFNEVYNIIYESKAEAQVELVVARPMGSEMGQSSREKVAQQFRSTRPDSMNKRSSQSSSGYESPSKPREDDDPVPHHVRVKRPSVTVTSPGSPGLPRRGHSPILAGEIQIKLWYDSNNYGVNVTLHGVQGLQPRDNGEYRNPYMKMFLLPDRSEETKRRTKPVVNTLTPKWNQTFTYGPLKRSEFRGRELEVTIWDFEHYGAKEFLGEVLIPLDHAPFDDEPHWYNLYSHRPMKQESIRGRSKSPISKDSPRDELSPGSGGRITDSDISDFDEGINGITGSVNNLGGTGDGASLSSFGSSCSPPPVSEDDPQVPDQEFISMPHRKTGIVTPPPPEELANNERQRRNSQSTLAVPDRVPRRSRSPSPSRRDRHRNSEPSVEGFRQERRDSYEPYSPPDASRNKRSESPPIRDLSNRTFSPPHYKYEDTRRSRSPNRRSEIAVQDSHRRSRSEVRGEMAYDRQYRSKSGRAGMRGPNDTGSLPNTPYRGDRDSPSSTPSTPRKHRQLPVVPASLSRGDKVTAELEERTRQMKLKMKVNQYKQAANTLSPHGGVERPIIPSDTSPSRSHSRKQSPDNISLKSSDSNVSSTSDVSAVTQASMSSAFSTQSERPKHTRKLSAFTAKMQEHAPNQRRQLNRSTSSNDMYLYEKNEGSISDSAAEPGFDGKKRRGSIAKVASLVGLSKKSSSTSNLSGSGKKPQRGIQRTEEVGIHMAVEARDRLQKQASRESNDGSVCSFGSDGSSGMMFPSAFHLGPDGQFGEFLEGLGPSQLVGRQVLGSPVLGDMQIGLEEKQGRLEVEIIRARGLLAKSGSKLLPAPYVKVYLMEGKNCIGKKKTKVARRTLDPLYQQVLVFEEDHRGKILQVTVWGDYGRMDRKVFMGVAQILLDDLDLSSPVIGWYKLFNASSLVDMHHRTSTSSLEGSMTSLTSSK</sequence>
<keyword evidence="4 9" id="KW-0863">Zinc-finger</keyword>
<keyword evidence="7" id="KW-0770">Synapse</keyword>
<evidence type="ECO:0000256" key="8">
    <source>
        <dbReference type="ARBA" id="ARBA00034103"/>
    </source>
</evidence>
<dbReference type="Gene3D" id="2.60.40.150">
    <property type="entry name" value="C2 domain"/>
    <property type="match status" value="2"/>
</dbReference>
<dbReference type="Pfam" id="PF00168">
    <property type="entry name" value="C2"/>
    <property type="match status" value="2"/>
</dbReference>
<dbReference type="InterPro" id="IPR039032">
    <property type="entry name" value="Rim-like"/>
</dbReference>
<dbReference type="PROSITE" id="PS50106">
    <property type="entry name" value="PDZ"/>
    <property type="match status" value="1"/>
</dbReference>
<feature type="compositionally biased region" description="Polar residues" evidence="11">
    <location>
        <begin position="209"/>
        <end position="222"/>
    </location>
</feature>
<dbReference type="InterPro" id="IPR001478">
    <property type="entry name" value="PDZ"/>
</dbReference>
<dbReference type="Pfam" id="PF22601">
    <property type="entry name" value="RIM2a_ZnF"/>
    <property type="match status" value="1"/>
</dbReference>
<dbReference type="InterPro" id="IPR000008">
    <property type="entry name" value="C2_dom"/>
</dbReference>
<dbReference type="Pfam" id="PF00595">
    <property type="entry name" value="PDZ"/>
    <property type="match status" value="1"/>
</dbReference>
<feature type="compositionally biased region" description="Polar residues" evidence="11">
    <location>
        <begin position="485"/>
        <end position="509"/>
    </location>
</feature>
<dbReference type="GO" id="GO:0044325">
    <property type="term" value="F:transmembrane transporter binding"/>
    <property type="evidence" value="ECO:0007669"/>
    <property type="project" value="TreeGrafter"/>
</dbReference>
<evidence type="ECO:0000259" key="14">
    <source>
        <dbReference type="PROSITE" id="PS50178"/>
    </source>
</evidence>
<proteinExistence type="predicted"/>
<keyword evidence="1" id="KW-0597">Phosphoprotein</keyword>
<evidence type="ECO:0000256" key="9">
    <source>
        <dbReference type="PROSITE-ProRule" id="PRU00091"/>
    </source>
</evidence>
<dbReference type="SUPFAM" id="SSF49562">
    <property type="entry name" value="C2 domain (Calcium/lipid-binding domain, CaLB)"/>
    <property type="match status" value="2"/>
</dbReference>
<dbReference type="Gene3D" id="3.30.40.10">
    <property type="entry name" value="Zinc/RING finger domain, C3HC4 (zinc finger)"/>
    <property type="match status" value="1"/>
</dbReference>
<feature type="compositionally biased region" description="Basic and acidic residues" evidence="11">
    <location>
        <begin position="635"/>
        <end position="646"/>
    </location>
</feature>
<feature type="compositionally biased region" description="Basic and acidic residues" evidence="11">
    <location>
        <begin position="410"/>
        <end position="419"/>
    </location>
</feature>
<dbReference type="GO" id="GO:0008270">
    <property type="term" value="F:zinc ion binding"/>
    <property type="evidence" value="ECO:0007669"/>
    <property type="project" value="UniProtKB-KW"/>
</dbReference>
<dbReference type="PANTHER" id="PTHR12157">
    <property type="entry name" value="REGULATING SYNAPTIC MEMBRANE EXOCYTOSIS PROTEIN"/>
    <property type="match status" value="1"/>
</dbReference>
<dbReference type="SUPFAM" id="SSF50156">
    <property type="entry name" value="PDZ domain-like"/>
    <property type="match status" value="1"/>
</dbReference>
<dbReference type="GO" id="GO:0031267">
    <property type="term" value="F:small GTPase binding"/>
    <property type="evidence" value="ECO:0007669"/>
    <property type="project" value="InterPro"/>
</dbReference>
<dbReference type="SUPFAM" id="SSF57903">
    <property type="entry name" value="FYVE/PHD zinc finger"/>
    <property type="match status" value="1"/>
</dbReference>
<dbReference type="GO" id="GO:0048788">
    <property type="term" value="C:cytoskeleton of presynaptic active zone"/>
    <property type="evidence" value="ECO:0007669"/>
    <property type="project" value="TreeGrafter"/>
</dbReference>
<dbReference type="Gene3D" id="2.30.42.10">
    <property type="match status" value="1"/>
</dbReference>
<reference evidence="16" key="1">
    <citation type="submission" date="2021-10" db="EMBL/GenBank/DDBJ databases">
        <title>Tropical sea cucumber genome reveals ecological adaptation and Cuvierian tubules defense mechanism.</title>
        <authorList>
            <person name="Chen T."/>
        </authorList>
    </citation>
    <scope>NUCLEOTIDE SEQUENCE</scope>
    <source>
        <strain evidence="16">Nanhai2018</strain>
        <tissue evidence="16">Muscle</tissue>
    </source>
</reference>
<feature type="compositionally biased region" description="Basic and acidic residues" evidence="11">
    <location>
        <begin position="520"/>
        <end position="533"/>
    </location>
</feature>
<feature type="compositionally biased region" description="Basic and acidic residues" evidence="11">
    <location>
        <begin position="434"/>
        <end position="484"/>
    </location>
</feature>
<dbReference type="PANTHER" id="PTHR12157:SF21">
    <property type="entry name" value="RAB3 INTERACTING MOLECULE, ISOFORM F"/>
    <property type="match status" value="1"/>
</dbReference>
<dbReference type="GO" id="GO:0042391">
    <property type="term" value="P:regulation of membrane potential"/>
    <property type="evidence" value="ECO:0007669"/>
    <property type="project" value="TreeGrafter"/>
</dbReference>
<dbReference type="CDD" id="cd04031">
    <property type="entry name" value="C2A_RIM1alpha"/>
    <property type="match status" value="1"/>
</dbReference>
<feature type="region of interest" description="Disordered" evidence="11">
    <location>
        <begin position="1286"/>
        <end position="1336"/>
    </location>
</feature>
<evidence type="ECO:0000259" key="15">
    <source>
        <dbReference type="PROSITE" id="PS50916"/>
    </source>
</evidence>
<dbReference type="InterPro" id="IPR013083">
    <property type="entry name" value="Znf_RING/FYVE/PHD"/>
</dbReference>
<dbReference type="Proteomes" id="UP001152320">
    <property type="component" value="Chromosome 22"/>
</dbReference>
<dbReference type="GO" id="GO:0006886">
    <property type="term" value="P:intracellular protein transport"/>
    <property type="evidence" value="ECO:0007669"/>
    <property type="project" value="InterPro"/>
</dbReference>
<feature type="compositionally biased region" description="Basic and acidic residues" evidence="11">
    <location>
        <begin position="223"/>
        <end position="241"/>
    </location>
</feature>
<dbReference type="CDD" id="cd04028">
    <property type="entry name" value="C2B_RIM1alpha"/>
    <property type="match status" value="1"/>
</dbReference>
<dbReference type="CDD" id="cd06714">
    <property type="entry name" value="PDZ_RIM-like"/>
    <property type="match status" value="1"/>
</dbReference>
<feature type="region of interest" description="Disordered" evidence="11">
    <location>
        <begin position="1"/>
        <end position="29"/>
    </location>
</feature>
<dbReference type="PROSITE" id="PS50004">
    <property type="entry name" value="C2"/>
    <property type="match status" value="2"/>
</dbReference>
<dbReference type="FunFam" id="3.30.40.10:FF:000044">
    <property type="entry name" value="Regulating synaptic membrane exocytosis protein 2"/>
    <property type="match status" value="1"/>
</dbReference>
<feature type="compositionally biased region" description="Basic and acidic residues" evidence="11">
    <location>
        <begin position="248"/>
        <end position="333"/>
    </location>
</feature>
<feature type="coiled-coil region" evidence="10">
    <location>
        <begin position="31"/>
        <end position="79"/>
    </location>
</feature>
<name>A0A9Q1BA61_HOLLE</name>
<organism evidence="16 17">
    <name type="scientific">Holothuria leucospilota</name>
    <name type="common">Black long sea cucumber</name>
    <name type="synonym">Mertensiothuria leucospilota</name>
    <dbReference type="NCBI Taxonomy" id="206669"/>
    <lineage>
        <taxon>Eukaryota</taxon>
        <taxon>Metazoa</taxon>
        <taxon>Echinodermata</taxon>
        <taxon>Eleutherozoa</taxon>
        <taxon>Echinozoa</taxon>
        <taxon>Holothuroidea</taxon>
        <taxon>Aspidochirotacea</taxon>
        <taxon>Aspidochirotida</taxon>
        <taxon>Holothuriidae</taxon>
        <taxon>Holothuria</taxon>
    </lineage>
</organism>
<feature type="compositionally biased region" description="Basic and acidic residues" evidence="11">
    <location>
        <begin position="1166"/>
        <end position="1206"/>
    </location>
</feature>
<dbReference type="FunFam" id="2.60.40.150:FF:000001">
    <property type="entry name" value="Regulating synaptic membrane exocytosis 3, isoform CRA_a"/>
    <property type="match status" value="1"/>
</dbReference>
<keyword evidence="6" id="KW-0862">Zinc</keyword>
<evidence type="ECO:0000256" key="7">
    <source>
        <dbReference type="ARBA" id="ARBA00023018"/>
    </source>
</evidence>
<accession>A0A9Q1BA61</accession>
<evidence type="ECO:0000256" key="2">
    <source>
        <dbReference type="ARBA" id="ARBA00022723"/>
    </source>
</evidence>
<feature type="region of interest" description="Disordered" evidence="11">
    <location>
        <begin position="1425"/>
        <end position="1446"/>
    </location>
</feature>
<dbReference type="PROSITE" id="PS50178">
    <property type="entry name" value="ZF_FYVE"/>
    <property type="match status" value="1"/>
</dbReference>
<feature type="domain" description="FYVE-type" evidence="14">
    <location>
        <begin position="85"/>
        <end position="141"/>
    </location>
</feature>
<feature type="compositionally biased region" description="Basic and acidic residues" evidence="11">
    <location>
        <begin position="344"/>
        <end position="398"/>
    </location>
</feature>
<protein>
    <submittedName>
        <fullName evidence="16">Regulating synaptic membrane exocytosis protein 2</fullName>
    </submittedName>
</protein>
<evidence type="ECO:0000256" key="5">
    <source>
        <dbReference type="ARBA" id="ARBA00022782"/>
    </source>
</evidence>
<gene>
    <name evidence="16" type="ORF">HOLleu_39881</name>
</gene>
<evidence type="ECO:0000313" key="16">
    <source>
        <dbReference type="EMBL" id="KAJ8020316.1"/>
    </source>
</evidence>
<feature type="compositionally biased region" description="Basic and acidic residues" evidence="11">
    <location>
        <begin position="190"/>
        <end position="203"/>
    </location>
</feature>
<feature type="region of interest" description="Disordered" evidence="11">
    <location>
        <begin position="151"/>
        <end position="646"/>
    </location>
</feature>
<dbReference type="GO" id="GO:0050806">
    <property type="term" value="P:positive regulation of synaptic transmission"/>
    <property type="evidence" value="ECO:0007669"/>
    <property type="project" value="TreeGrafter"/>
</dbReference>
<evidence type="ECO:0000256" key="11">
    <source>
        <dbReference type="SAM" id="MobiDB-lite"/>
    </source>
</evidence>
<feature type="compositionally biased region" description="Basic residues" evidence="11">
    <location>
        <begin position="592"/>
        <end position="603"/>
    </location>
</feature>
<feature type="compositionally biased region" description="Basic and acidic residues" evidence="11">
    <location>
        <begin position="809"/>
        <end position="819"/>
    </location>
</feature>
<comment type="subcellular location">
    <subcellularLocation>
        <location evidence="8">Synapse</location>
    </subcellularLocation>
</comment>
<dbReference type="InterPro" id="IPR011011">
    <property type="entry name" value="Znf_FYVE_PHD"/>
</dbReference>
<dbReference type="PROSITE" id="PS50916">
    <property type="entry name" value="RABBD"/>
    <property type="match status" value="1"/>
</dbReference>
<evidence type="ECO:0000256" key="4">
    <source>
        <dbReference type="ARBA" id="ARBA00022771"/>
    </source>
</evidence>
<feature type="domain" description="C2" evidence="12">
    <location>
        <begin position="1522"/>
        <end position="1640"/>
    </location>
</feature>
<keyword evidence="5" id="KW-0221">Differentiation</keyword>